<dbReference type="PANTHER" id="PTHR43767">
    <property type="entry name" value="LONG-CHAIN-FATTY-ACID--COA LIGASE"/>
    <property type="match status" value="1"/>
</dbReference>
<dbReference type="PANTHER" id="PTHR43767:SF1">
    <property type="entry name" value="NONRIBOSOMAL PEPTIDE SYNTHASE PES1 (EUROFUNG)-RELATED"/>
    <property type="match status" value="1"/>
</dbReference>
<evidence type="ECO:0000313" key="2">
    <source>
        <dbReference type="EMBL" id="GAA2365827.1"/>
    </source>
</evidence>
<feature type="domain" description="AMP-dependent synthetase/ligase" evidence="1">
    <location>
        <begin position="26"/>
        <end position="156"/>
    </location>
</feature>
<dbReference type="EMBL" id="BAAARV010000062">
    <property type="protein sequence ID" value="GAA2365827.1"/>
    <property type="molecule type" value="Genomic_DNA"/>
</dbReference>
<accession>A0ABP5TZQ5</accession>
<dbReference type="Gene3D" id="3.40.50.12780">
    <property type="entry name" value="N-terminal domain of ligase-like"/>
    <property type="match status" value="1"/>
</dbReference>
<dbReference type="InterPro" id="IPR050237">
    <property type="entry name" value="ATP-dep_AMP-bd_enzyme"/>
</dbReference>
<dbReference type="RefSeq" id="WP_344616338.1">
    <property type="nucleotide sequence ID" value="NZ_BAAARV010000062.1"/>
</dbReference>
<evidence type="ECO:0000313" key="3">
    <source>
        <dbReference type="Proteomes" id="UP001501444"/>
    </source>
</evidence>
<comment type="caution">
    <text evidence="2">The sequence shown here is derived from an EMBL/GenBank/DDBJ whole genome shotgun (WGS) entry which is preliminary data.</text>
</comment>
<reference evidence="3" key="1">
    <citation type="journal article" date="2019" name="Int. J. Syst. Evol. Microbiol.">
        <title>The Global Catalogue of Microorganisms (GCM) 10K type strain sequencing project: providing services to taxonomists for standard genome sequencing and annotation.</title>
        <authorList>
            <consortium name="The Broad Institute Genomics Platform"/>
            <consortium name="The Broad Institute Genome Sequencing Center for Infectious Disease"/>
            <person name="Wu L."/>
            <person name="Ma J."/>
        </authorList>
    </citation>
    <scope>NUCLEOTIDE SEQUENCE [LARGE SCALE GENOMIC DNA]</scope>
    <source>
        <strain evidence="3">JCM 3272</strain>
    </source>
</reference>
<name>A0ABP5TZQ5_9ACTN</name>
<sequence>MTVPMDLAHRCADIAASVTVPELLHRNAITCPDRPALSTFGIDGVVTWRELHDRVAAMALGLSALGLGPGDRMIMMMPSRLEHWVTDLAAVHLGAIPCTAYATLSTDQLRYVAQHSAAKVLVLNGRAELDRWIGVLGDLPELRHVIVVDDEPQQRGTVPLATIAANGATLHAADPDR</sequence>
<organism evidence="2 3">
    <name type="scientific">Dactylosporangium salmoneum</name>
    <dbReference type="NCBI Taxonomy" id="53361"/>
    <lineage>
        <taxon>Bacteria</taxon>
        <taxon>Bacillati</taxon>
        <taxon>Actinomycetota</taxon>
        <taxon>Actinomycetes</taxon>
        <taxon>Micromonosporales</taxon>
        <taxon>Micromonosporaceae</taxon>
        <taxon>Dactylosporangium</taxon>
    </lineage>
</organism>
<dbReference type="Proteomes" id="UP001501444">
    <property type="component" value="Unassembled WGS sequence"/>
</dbReference>
<dbReference type="Pfam" id="PF00501">
    <property type="entry name" value="AMP-binding"/>
    <property type="match status" value="1"/>
</dbReference>
<protein>
    <recommendedName>
        <fullName evidence="1">AMP-dependent synthetase/ligase domain-containing protein</fullName>
    </recommendedName>
</protein>
<evidence type="ECO:0000259" key="1">
    <source>
        <dbReference type="Pfam" id="PF00501"/>
    </source>
</evidence>
<keyword evidence="3" id="KW-1185">Reference proteome</keyword>
<dbReference type="InterPro" id="IPR000873">
    <property type="entry name" value="AMP-dep_synth/lig_dom"/>
</dbReference>
<dbReference type="SUPFAM" id="SSF56801">
    <property type="entry name" value="Acetyl-CoA synthetase-like"/>
    <property type="match status" value="1"/>
</dbReference>
<gene>
    <name evidence="2" type="ORF">GCM10010170_064550</name>
</gene>
<proteinExistence type="predicted"/>
<dbReference type="InterPro" id="IPR042099">
    <property type="entry name" value="ANL_N_sf"/>
</dbReference>